<protein>
    <submittedName>
        <fullName evidence="4">Uncharacterized protein LOC113115908</fullName>
    </submittedName>
</protein>
<reference evidence="4" key="1">
    <citation type="submission" date="2025-08" db="UniProtKB">
        <authorList>
            <consortium name="RefSeq"/>
        </authorList>
    </citation>
    <scope>IDENTIFICATION</scope>
    <source>
        <strain evidence="4">Wakin</strain>
        <tissue evidence="4">Muscle</tissue>
    </source>
</reference>
<feature type="chain" id="PRO_5027606000" evidence="1">
    <location>
        <begin position="17"/>
        <end position="553"/>
    </location>
</feature>
<evidence type="ECO:0000256" key="1">
    <source>
        <dbReference type="SAM" id="SignalP"/>
    </source>
</evidence>
<dbReference type="InterPro" id="IPR035234">
    <property type="entry name" value="IgGFc-bd_N"/>
</dbReference>
<sequence length="553" mass="61073">MLTILLITSMIGHGQSWDSYGTNFVTVFPENIAFYYPDTPVNALSITALFPNTKVDIFISEVLTYSGTLPAGKPVSVLMDIEEYHLGSTSQTVRVSSTELIVVQSISKKGNSVQTNVVQPLKNHGTLYTIPSLNYGQMLNTFYQSAGNVDGRYSSFRLVVINGENLMKNVTIVKLARNETYTLFPYTALQLQTDGTETAVYSDDRVAVMLTHPCVETEECRCNMVLNQLYPDSLQDSRFVVPSILSTSNFWLHVTSSVKTSASGGGLGLSTLNAYSSELLALPSLQFESQFIITSSPASLQLVGPGIIVELISQYMFSACYLAPVSSTDAKALIIAETSYKDSVYMDGDLISSTAWSTIANSVYSSVIVPLNDMRVIWHPSTKIAVYVFEMSAHMYGGPAIPLSEKPDSSGCALVPSKFDIIVTPQTWPESHQYCKLISDELFSPSSEAAHEEMASILSNESMNERFWIGVRRRLLDLDWYRQKGNSSHDLSYTRWGTGEPGVAANGLCASVVPNLSMDFQWETTNCCTLLKSICYTRPQYFPLYFPISDEVK</sequence>
<dbReference type="InterPro" id="IPR016187">
    <property type="entry name" value="CTDL_fold"/>
</dbReference>
<dbReference type="Pfam" id="PF00059">
    <property type="entry name" value="Lectin_C"/>
    <property type="match status" value="1"/>
</dbReference>
<dbReference type="OrthoDB" id="7357196at2759"/>
<feature type="signal peptide" evidence="1">
    <location>
        <begin position="1"/>
        <end position="16"/>
    </location>
</feature>
<keyword evidence="3" id="KW-1185">Reference proteome</keyword>
<dbReference type="SUPFAM" id="SSF56436">
    <property type="entry name" value="C-type lectin-like"/>
    <property type="match status" value="1"/>
</dbReference>
<evidence type="ECO:0000259" key="2">
    <source>
        <dbReference type="PROSITE" id="PS50041"/>
    </source>
</evidence>
<dbReference type="AlphaFoldDB" id="A0A6P6R3C5"/>
<dbReference type="Pfam" id="PF17517">
    <property type="entry name" value="IgGFc_binding"/>
    <property type="match status" value="1"/>
</dbReference>
<evidence type="ECO:0000313" key="3">
    <source>
        <dbReference type="Proteomes" id="UP000515129"/>
    </source>
</evidence>
<dbReference type="KEGG" id="caua:113115908"/>
<dbReference type="InterPro" id="IPR016186">
    <property type="entry name" value="C-type_lectin-like/link_sf"/>
</dbReference>
<dbReference type="SMART" id="SM00034">
    <property type="entry name" value="CLECT"/>
    <property type="match status" value="1"/>
</dbReference>
<accession>A0A6P6R3C5</accession>
<feature type="domain" description="C-type lectin" evidence="2">
    <location>
        <begin position="426"/>
        <end position="536"/>
    </location>
</feature>
<keyword evidence="1" id="KW-0732">Signal</keyword>
<dbReference type="RefSeq" id="XP_026139425.1">
    <property type="nucleotide sequence ID" value="XM_026283640.1"/>
</dbReference>
<dbReference type="InterPro" id="IPR001304">
    <property type="entry name" value="C-type_lectin-like"/>
</dbReference>
<dbReference type="Proteomes" id="UP000515129">
    <property type="component" value="Chromosome 16"/>
</dbReference>
<dbReference type="GeneID" id="113115908"/>
<dbReference type="CDD" id="cd00037">
    <property type="entry name" value="CLECT"/>
    <property type="match status" value="1"/>
</dbReference>
<name>A0A6P6R3C5_CARAU</name>
<gene>
    <name evidence="4" type="primary">LOC113115908</name>
</gene>
<proteinExistence type="predicted"/>
<dbReference type="PROSITE" id="PS50041">
    <property type="entry name" value="C_TYPE_LECTIN_2"/>
    <property type="match status" value="1"/>
</dbReference>
<dbReference type="Gene3D" id="3.10.100.10">
    <property type="entry name" value="Mannose-Binding Protein A, subunit A"/>
    <property type="match status" value="1"/>
</dbReference>
<organism evidence="3 4">
    <name type="scientific">Carassius auratus</name>
    <name type="common">Goldfish</name>
    <dbReference type="NCBI Taxonomy" id="7957"/>
    <lineage>
        <taxon>Eukaryota</taxon>
        <taxon>Metazoa</taxon>
        <taxon>Chordata</taxon>
        <taxon>Craniata</taxon>
        <taxon>Vertebrata</taxon>
        <taxon>Euteleostomi</taxon>
        <taxon>Actinopterygii</taxon>
        <taxon>Neopterygii</taxon>
        <taxon>Teleostei</taxon>
        <taxon>Ostariophysi</taxon>
        <taxon>Cypriniformes</taxon>
        <taxon>Cyprinidae</taxon>
        <taxon>Cyprininae</taxon>
        <taxon>Carassius</taxon>
    </lineage>
</organism>
<evidence type="ECO:0000313" key="4">
    <source>
        <dbReference type="RefSeq" id="XP_026139425.1"/>
    </source>
</evidence>